<sequence length="402" mass="45295">MEIYYNDHLVKYKPRNGMERNALNVYRHIIEQHLFRSFMLTQAFVDSCSEQSLSIKFWPYLFECFFGGNQDVFLQWDKTKAADCTRSLLNGLSQLQQTRIQGALNPGDYDRILGGYIQVKEEAEDRILDSVVDLFLANSAVATSCYSCSMPTVILKSSLKSSASAVQSTDIARLIKRLIVDMTGLCGSHQIGMIGSYVKAFITNYLDAFGGDNPSNDNIAKITIPWSKRTHKTSYAHMVNLGLWFDINHKTTLNEISLTFTKWNSKYSGPSNPFSLARTTICVLKSQTSAVKLTLQDQPLVLVLDLGKAVRNGRENTQACLRHKMPPQRCAEDHALLTCHIKALSLTDKGDLFVDIKEYHKDYSEDSSSKMDSLLKGKKKNCLNVEDWISEVVCDDNVGHDN</sequence>
<evidence type="ECO:0000313" key="1">
    <source>
        <dbReference type="EMBL" id="KAG2197493.1"/>
    </source>
</evidence>
<dbReference type="Proteomes" id="UP000603453">
    <property type="component" value="Unassembled WGS sequence"/>
</dbReference>
<proteinExistence type="predicted"/>
<evidence type="ECO:0000313" key="2">
    <source>
        <dbReference type="Proteomes" id="UP000603453"/>
    </source>
</evidence>
<reference evidence="1" key="1">
    <citation type="submission" date="2020-12" db="EMBL/GenBank/DDBJ databases">
        <title>Metabolic potential, ecology and presence of endohyphal bacteria is reflected in genomic diversity of Mucoromycotina.</title>
        <authorList>
            <person name="Muszewska A."/>
            <person name="Okrasinska A."/>
            <person name="Steczkiewicz K."/>
            <person name="Drgas O."/>
            <person name="Orlowska M."/>
            <person name="Perlinska-Lenart U."/>
            <person name="Aleksandrzak-Piekarczyk T."/>
            <person name="Szatraj K."/>
            <person name="Zielenkiewicz U."/>
            <person name="Pilsyk S."/>
            <person name="Malc E."/>
            <person name="Mieczkowski P."/>
            <person name="Kruszewska J.S."/>
            <person name="Biernat P."/>
            <person name="Pawlowska J."/>
        </authorList>
    </citation>
    <scope>NUCLEOTIDE SEQUENCE</scope>
    <source>
        <strain evidence="1">WA0000017839</strain>
    </source>
</reference>
<comment type="caution">
    <text evidence="1">The sequence shown here is derived from an EMBL/GenBank/DDBJ whole genome shotgun (WGS) entry which is preliminary data.</text>
</comment>
<dbReference type="AlphaFoldDB" id="A0A8H7QRM2"/>
<protein>
    <submittedName>
        <fullName evidence="1">Uncharacterized protein</fullName>
    </submittedName>
</protein>
<gene>
    <name evidence="1" type="ORF">INT47_003101</name>
</gene>
<dbReference type="OrthoDB" id="2290147at2759"/>
<keyword evidence="2" id="KW-1185">Reference proteome</keyword>
<accession>A0A8H7QRM2</accession>
<name>A0A8H7QRM2_9FUNG</name>
<dbReference type="EMBL" id="JAEPRD010000128">
    <property type="protein sequence ID" value="KAG2197493.1"/>
    <property type="molecule type" value="Genomic_DNA"/>
</dbReference>
<organism evidence="1 2">
    <name type="scientific">Mucor saturninus</name>
    <dbReference type="NCBI Taxonomy" id="64648"/>
    <lineage>
        <taxon>Eukaryota</taxon>
        <taxon>Fungi</taxon>
        <taxon>Fungi incertae sedis</taxon>
        <taxon>Mucoromycota</taxon>
        <taxon>Mucoromycotina</taxon>
        <taxon>Mucoromycetes</taxon>
        <taxon>Mucorales</taxon>
        <taxon>Mucorineae</taxon>
        <taxon>Mucoraceae</taxon>
        <taxon>Mucor</taxon>
    </lineage>
</organism>